<accession>Q132B2</accession>
<dbReference type="STRING" id="316057.RPD_3856"/>
<protein>
    <submittedName>
        <fullName evidence="2">Uncharacterized protein</fullName>
    </submittedName>
</protein>
<keyword evidence="1" id="KW-1133">Transmembrane helix</keyword>
<proteinExistence type="predicted"/>
<evidence type="ECO:0000313" key="2">
    <source>
        <dbReference type="EMBL" id="ABE41077.1"/>
    </source>
</evidence>
<dbReference type="HOGENOM" id="CLU_2119226_0_0_5"/>
<feature type="transmembrane region" description="Helical" evidence="1">
    <location>
        <begin position="82"/>
        <end position="105"/>
    </location>
</feature>
<sequence>MLRATGALVRFCAGDIIRDRAPLASGSTSVPSLPLRRRPVAFAADRLSAGRLARDVDPPTASSIRCRAGPTRYPNRGKSINHLFLVSTNDVLDIILCAFLVAPTLPSFSDPDLS</sequence>
<gene>
    <name evidence="2" type="ordered locus">RPD_3856</name>
</gene>
<keyword evidence="1" id="KW-0812">Transmembrane</keyword>
<keyword evidence="1" id="KW-0472">Membrane</keyword>
<dbReference type="Proteomes" id="UP000001818">
    <property type="component" value="Chromosome"/>
</dbReference>
<evidence type="ECO:0000256" key="1">
    <source>
        <dbReference type="SAM" id="Phobius"/>
    </source>
</evidence>
<dbReference type="EMBL" id="CP000283">
    <property type="protein sequence ID" value="ABE41077.1"/>
    <property type="molecule type" value="Genomic_DNA"/>
</dbReference>
<organism evidence="2 3">
    <name type="scientific">Rhodopseudomonas palustris (strain BisB5)</name>
    <dbReference type="NCBI Taxonomy" id="316057"/>
    <lineage>
        <taxon>Bacteria</taxon>
        <taxon>Pseudomonadati</taxon>
        <taxon>Pseudomonadota</taxon>
        <taxon>Alphaproteobacteria</taxon>
        <taxon>Hyphomicrobiales</taxon>
        <taxon>Nitrobacteraceae</taxon>
        <taxon>Rhodopseudomonas</taxon>
    </lineage>
</organism>
<evidence type="ECO:0000313" key="3">
    <source>
        <dbReference type="Proteomes" id="UP000001818"/>
    </source>
</evidence>
<dbReference type="KEGG" id="rpd:RPD_3856"/>
<dbReference type="AlphaFoldDB" id="Q132B2"/>
<name>Q132B2_RHOPS</name>
<reference evidence="2 3" key="1">
    <citation type="submission" date="2006-03" db="EMBL/GenBank/DDBJ databases">
        <title>Complete sequence of Rhodopseudomonas palustris BisB5.</title>
        <authorList>
            <consortium name="US DOE Joint Genome Institute"/>
            <person name="Copeland A."/>
            <person name="Lucas S."/>
            <person name="Lapidus A."/>
            <person name="Barry K."/>
            <person name="Detter J.C."/>
            <person name="Glavina del Rio T."/>
            <person name="Hammon N."/>
            <person name="Israni S."/>
            <person name="Dalin E."/>
            <person name="Tice H."/>
            <person name="Pitluck S."/>
            <person name="Chain P."/>
            <person name="Malfatti S."/>
            <person name="Shin M."/>
            <person name="Vergez L."/>
            <person name="Schmutz J."/>
            <person name="Larimer F."/>
            <person name="Land M."/>
            <person name="Hauser L."/>
            <person name="Pelletier D.A."/>
            <person name="Kyrpides N."/>
            <person name="Lykidis A."/>
            <person name="Oda Y."/>
            <person name="Harwood C.S."/>
            <person name="Richardson P."/>
        </authorList>
    </citation>
    <scope>NUCLEOTIDE SEQUENCE [LARGE SCALE GENOMIC DNA]</scope>
    <source>
        <strain evidence="2 3">BisB5</strain>
    </source>
</reference>